<keyword evidence="10" id="KW-1185">Reference proteome</keyword>
<sequence length="272" mass="30386">MKKSFAVKFGIYVIIAFLVVLYLFPLFYVFNTSLKTEPEFIKSTMSVANSLHFKNYVDAWNQANFGGYVLNSLFYMIICTLLSLLLAIFIAFPIARNYLKYGGVIYGAFLIGMFLPDGTIPQFRMLLSLGLYNTRLGYMLGFIGGGGVTLFMFVSYIKGIPKELDEAAAIDGCGYFRYIFTILIPLMKPAISSMAILQALNVWNDIIRAVIYLSDDTILPMTRGLYTFTGSFNNTWTLQMAALIIVAAPIVILYIFLQKYIIDGTLSGGVKG</sequence>
<dbReference type="RefSeq" id="WP_216145486.1">
    <property type="nucleotide sequence ID" value="NZ_JAHLDV010000002.1"/>
</dbReference>
<feature type="transmembrane region" description="Helical" evidence="7">
    <location>
        <begin position="236"/>
        <end position="257"/>
    </location>
</feature>
<proteinExistence type="inferred from homology"/>
<dbReference type="InterPro" id="IPR000515">
    <property type="entry name" value="MetI-like"/>
</dbReference>
<evidence type="ECO:0000259" key="8">
    <source>
        <dbReference type="PROSITE" id="PS50928"/>
    </source>
</evidence>
<dbReference type="PANTHER" id="PTHR43744">
    <property type="entry name" value="ABC TRANSPORTER PERMEASE PROTEIN MG189-RELATED-RELATED"/>
    <property type="match status" value="1"/>
</dbReference>
<keyword evidence="3" id="KW-1003">Cell membrane</keyword>
<dbReference type="CDD" id="cd06261">
    <property type="entry name" value="TM_PBP2"/>
    <property type="match status" value="1"/>
</dbReference>
<dbReference type="Pfam" id="PF00528">
    <property type="entry name" value="BPD_transp_1"/>
    <property type="match status" value="1"/>
</dbReference>
<evidence type="ECO:0000256" key="6">
    <source>
        <dbReference type="ARBA" id="ARBA00023136"/>
    </source>
</evidence>
<keyword evidence="5 7" id="KW-1133">Transmembrane helix</keyword>
<dbReference type="Proteomes" id="UP000776252">
    <property type="component" value="Unassembled WGS sequence"/>
</dbReference>
<feature type="transmembrane region" description="Helical" evidence="7">
    <location>
        <begin position="98"/>
        <end position="116"/>
    </location>
</feature>
<evidence type="ECO:0000313" key="10">
    <source>
        <dbReference type="Proteomes" id="UP000776252"/>
    </source>
</evidence>
<protein>
    <submittedName>
        <fullName evidence="9">Carbohydrate ABC transporter permease</fullName>
    </submittedName>
</protein>
<dbReference type="EMBL" id="JAHLDV010000002">
    <property type="protein sequence ID" value="MBU3158453.1"/>
    <property type="molecule type" value="Genomic_DNA"/>
</dbReference>
<evidence type="ECO:0000256" key="2">
    <source>
        <dbReference type="ARBA" id="ARBA00022448"/>
    </source>
</evidence>
<name>A0ABS6BNG4_9CLOT</name>
<evidence type="ECO:0000256" key="3">
    <source>
        <dbReference type="ARBA" id="ARBA00022475"/>
    </source>
</evidence>
<keyword evidence="4 7" id="KW-0812">Transmembrane</keyword>
<dbReference type="PANTHER" id="PTHR43744:SF8">
    <property type="entry name" value="SN-GLYCEROL-3-PHOSPHATE TRANSPORT SYSTEM PERMEASE PROTEIN UGPE"/>
    <property type="match status" value="1"/>
</dbReference>
<feature type="transmembrane region" description="Helical" evidence="7">
    <location>
        <begin position="136"/>
        <end position="157"/>
    </location>
</feature>
<comment type="similarity">
    <text evidence="7">Belongs to the binding-protein-dependent transport system permease family.</text>
</comment>
<evidence type="ECO:0000313" key="9">
    <source>
        <dbReference type="EMBL" id="MBU3158453.1"/>
    </source>
</evidence>
<comment type="subcellular location">
    <subcellularLocation>
        <location evidence="1 7">Cell membrane</location>
        <topology evidence="1 7">Multi-pass membrane protein</topology>
    </subcellularLocation>
</comment>
<gene>
    <name evidence="9" type="ORF">KPL37_01540</name>
</gene>
<comment type="caution">
    <text evidence="9">The sequence shown here is derived from an EMBL/GenBank/DDBJ whole genome shotgun (WGS) entry which is preliminary data.</text>
</comment>
<feature type="transmembrane region" description="Helical" evidence="7">
    <location>
        <begin position="9"/>
        <end position="30"/>
    </location>
</feature>
<feature type="transmembrane region" description="Helical" evidence="7">
    <location>
        <begin position="178"/>
        <end position="200"/>
    </location>
</feature>
<dbReference type="PROSITE" id="PS50928">
    <property type="entry name" value="ABC_TM1"/>
    <property type="match status" value="1"/>
</dbReference>
<evidence type="ECO:0000256" key="5">
    <source>
        <dbReference type="ARBA" id="ARBA00022989"/>
    </source>
</evidence>
<keyword evidence="2 7" id="KW-0813">Transport</keyword>
<keyword evidence="6 7" id="KW-0472">Membrane</keyword>
<organism evidence="9 10">
    <name type="scientific">Clostridium frigoris</name>
    <dbReference type="NCBI Taxonomy" id="205327"/>
    <lineage>
        <taxon>Bacteria</taxon>
        <taxon>Bacillati</taxon>
        <taxon>Bacillota</taxon>
        <taxon>Clostridia</taxon>
        <taxon>Eubacteriales</taxon>
        <taxon>Clostridiaceae</taxon>
        <taxon>Clostridium</taxon>
    </lineage>
</organism>
<accession>A0ABS6BNG4</accession>
<reference evidence="9 10" key="1">
    <citation type="submission" date="2021-06" db="EMBL/GenBank/DDBJ databases">
        <title>Clostridia strains as spoilage organisms.</title>
        <authorList>
            <person name="Wambui J."/>
            <person name="Stephan R."/>
            <person name="Stevens M.J.A."/>
        </authorList>
    </citation>
    <scope>NUCLEOTIDE SEQUENCE [LARGE SCALE GENOMIC DNA]</scope>
    <source>
        <strain evidence="9 10">DSM 14204</strain>
    </source>
</reference>
<feature type="transmembrane region" description="Helical" evidence="7">
    <location>
        <begin position="73"/>
        <end position="91"/>
    </location>
</feature>
<evidence type="ECO:0000256" key="1">
    <source>
        <dbReference type="ARBA" id="ARBA00004651"/>
    </source>
</evidence>
<evidence type="ECO:0000256" key="4">
    <source>
        <dbReference type="ARBA" id="ARBA00022692"/>
    </source>
</evidence>
<feature type="domain" description="ABC transmembrane type-1" evidence="8">
    <location>
        <begin position="69"/>
        <end position="257"/>
    </location>
</feature>
<evidence type="ECO:0000256" key="7">
    <source>
        <dbReference type="RuleBase" id="RU363032"/>
    </source>
</evidence>